<evidence type="ECO:0008006" key="4">
    <source>
        <dbReference type="Google" id="ProtNLM"/>
    </source>
</evidence>
<name>A0A848L3J4_9ACTN</name>
<dbReference type="RefSeq" id="WP_170197803.1">
    <property type="nucleotide sequence ID" value="NZ_JABBNB010000066.1"/>
</dbReference>
<evidence type="ECO:0000256" key="1">
    <source>
        <dbReference type="SAM" id="Phobius"/>
    </source>
</evidence>
<dbReference type="Proteomes" id="UP000550729">
    <property type="component" value="Unassembled WGS sequence"/>
</dbReference>
<keyword evidence="1" id="KW-0472">Membrane</keyword>
<evidence type="ECO:0000313" key="2">
    <source>
        <dbReference type="EMBL" id="NMO05299.1"/>
    </source>
</evidence>
<keyword evidence="3" id="KW-1185">Reference proteome</keyword>
<keyword evidence="1" id="KW-1133">Transmembrane helix</keyword>
<proteinExistence type="predicted"/>
<gene>
    <name evidence="2" type="ORF">HH308_29185</name>
</gene>
<protein>
    <recommendedName>
        <fullName evidence="4">Pali-domain-containing protein</fullName>
    </recommendedName>
</protein>
<dbReference type="AlphaFoldDB" id="A0A848L3J4"/>
<accession>A0A848L3J4</accession>
<evidence type="ECO:0000313" key="3">
    <source>
        <dbReference type="Proteomes" id="UP000550729"/>
    </source>
</evidence>
<organism evidence="2 3">
    <name type="scientific">Gordonia asplenii</name>
    <dbReference type="NCBI Taxonomy" id="2725283"/>
    <lineage>
        <taxon>Bacteria</taxon>
        <taxon>Bacillati</taxon>
        <taxon>Actinomycetota</taxon>
        <taxon>Actinomycetes</taxon>
        <taxon>Mycobacteriales</taxon>
        <taxon>Gordoniaceae</taxon>
        <taxon>Gordonia</taxon>
    </lineage>
</organism>
<reference evidence="2 3" key="1">
    <citation type="submission" date="2020-04" db="EMBL/GenBank/DDBJ databases">
        <title>Gordonia sp. nov. TBRC 11910.</title>
        <authorList>
            <person name="Suriyachadkun C."/>
        </authorList>
    </citation>
    <scope>NUCLEOTIDE SEQUENCE [LARGE SCALE GENOMIC DNA]</scope>
    <source>
        <strain evidence="2 3">TBRC 11910</strain>
    </source>
</reference>
<dbReference type="EMBL" id="JABBNB010000066">
    <property type="protein sequence ID" value="NMO05299.1"/>
    <property type="molecule type" value="Genomic_DNA"/>
</dbReference>
<sequence>MTLQVLTILVGFGTWGTVDNSGVNVTNSGFGTLKLNGGTLSGVKVPGLDATWSPPSPAILTTILAVLIFIAAVFLVLDKFAMIAAAAAVALAAISFLQICYLWTDISSHVLGDSSASDDGSTVGAGWGLMVALFLVFLTLAAMALWWFARLVSGRRASAQPPTSQSAPPK</sequence>
<feature type="transmembrane region" description="Helical" evidence="1">
    <location>
        <begin position="124"/>
        <end position="148"/>
    </location>
</feature>
<keyword evidence="1" id="KW-0812">Transmembrane</keyword>
<feature type="transmembrane region" description="Helical" evidence="1">
    <location>
        <begin position="58"/>
        <end position="77"/>
    </location>
</feature>
<feature type="transmembrane region" description="Helical" evidence="1">
    <location>
        <begin position="84"/>
        <end position="104"/>
    </location>
</feature>
<comment type="caution">
    <text evidence="2">The sequence shown here is derived from an EMBL/GenBank/DDBJ whole genome shotgun (WGS) entry which is preliminary data.</text>
</comment>